<evidence type="ECO:0000313" key="1">
    <source>
        <dbReference type="EMBL" id="KGN50839.1"/>
    </source>
</evidence>
<name>A0A0A0KPL1_CUCSA</name>
<reference evidence="1 2" key="2">
    <citation type="journal article" date="2009" name="PLoS ONE">
        <title>An integrated genetic and cytogenetic map of the cucumber genome.</title>
        <authorList>
            <person name="Ren Y."/>
            <person name="Zhang Z."/>
            <person name="Liu J."/>
            <person name="Staub J.E."/>
            <person name="Han Y."/>
            <person name="Cheng Z."/>
            <person name="Li X."/>
            <person name="Lu J."/>
            <person name="Miao H."/>
            <person name="Kang H."/>
            <person name="Xie B."/>
            <person name="Gu X."/>
            <person name="Wang X."/>
            <person name="Du Y."/>
            <person name="Jin W."/>
            <person name="Huang S."/>
        </authorList>
    </citation>
    <scope>NUCLEOTIDE SEQUENCE [LARGE SCALE GENOMIC DNA]</scope>
    <source>
        <strain evidence="2">cv. 9930</strain>
    </source>
</reference>
<dbReference type="EMBL" id="CM002926">
    <property type="protein sequence ID" value="KGN50839.1"/>
    <property type="molecule type" value="Genomic_DNA"/>
</dbReference>
<reference evidence="1 2" key="3">
    <citation type="journal article" date="2010" name="BMC Genomics">
        <title>Transcriptome sequencing and comparative analysis of cucumber flowers with different sex types.</title>
        <authorList>
            <person name="Guo S."/>
            <person name="Zheng Y."/>
            <person name="Joung J.G."/>
            <person name="Liu S."/>
            <person name="Zhang Z."/>
            <person name="Crasta O.R."/>
            <person name="Sobral B.W."/>
            <person name="Xu Y."/>
            <person name="Huang S."/>
            <person name="Fei Z."/>
        </authorList>
    </citation>
    <scope>NUCLEOTIDE SEQUENCE [LARGE SCALE GENOMIC DNA]</scope>
    <source>
        <strain evidence="2">cv. 9930</strain>
    </source>
</reference>
<keyword evidence="2" id="KW-1185">Reference proteome</keyword>
<reference evidence="1 2" key="1">
    <citation type="journal article" date="2009" name="Nat. Genet.">
        <title>The genome of the cucumber, Cucumis sativus L.</title>
        <authorList>
            <person name="Huang S."/>
            <person name="Li R."/>
            <person name="Zhang Z."/>
            <person name="Li L."/>
            <person name="Gu X."/>
            <person name="Fan W."/>
            <person name="Lucas W.J."/>
            <person name="Wang X."/>
            <person name="Xie B."/>
            <person name="Ni P."/>
            <person name="Ren Y."/>
            <person name="Zhu H."/>
            <person name="Li J."/>
            <person name="Lin K."/>
            <person name="Jin W."/>
            <person name="Fei Z."/>
            <person name="Li G."/>
            <person name="Staub J."/>
            <person name="Kilian A."/>
            <person name="van der Vossen E.A."/>
            <person name="Wu Y."/>
            <person name="Guo J."/>
            <person name="He J."/>
            <person name="Jia Z."/>
            <person name="Ren Y."/>
            <person name="Tian G."/>
            <person name="Lu Y."/>
            <person name="Ruan J."/>
            <person name="Qian W."/>
            <person name="Wang M."/>
            <person name="Huang Q."/>
            <person name="Li B."/>
            <person name="Xuan Z."/>
            <person name="Cao J."/>
            <person name="Asan"/>
            <person name="Wu Z."/>
            <person name="Zhang J."/>
            <person name="Cai Q."/>
            <person name="Bai Y."/>
            <person name="Zhao B."/>
            <person name="Han Y."/>
            <person name="Li Y."/>
            <person name="Li X."/>
            <person name="Wang S."/>
            <person name="Shi Q."/>
            <person name="Liu S."/>
            <person name="Cho W.K."/>
            <person name="Kim J.Y."/>
            <person name="Xu Y."/>
            <person name="Heller-Uszynska K."/>
            <person name="Miao H."/>
            <person name="Cheng Z."/>
            <person name="Zhang S."/>
            <person name="Wu J."/>
            <person name="Yang Y."/>
            <person name="Kang H."/>
            <person name="Li M."/>
            <person name="Liang H."/>
            <person name="Ren X."/>
            <person name="Shi Z."/>
            <person name="Wen M."/>
            <person name="Jian M."/>
            <person name="Yang H."/>
            <person name="Zhang G."/>
            <person name="Yang Z."/>
            <person name="Chen R."/>
            <person name="Liu S."/>
            <person name="Li J."/>
            <person name="Ma L."/>
            <person name="Liu H."/>
            <person name="Zhou Y."/>
            <person name="Zhao J."/>
            <person name="Fang X."/>
            <person name="Li G."/>
            <person name="Fang L."/>
            <person name="Li Y."/>
            <person name="Liu D."/>
            <person name="Zheng H."/>
            <person name="Zhang Y."/>
            <person name="Qin N."/>
            <person name="Li Z."/>
            <person name="Yang G."/>
            <person name="Yang S."/>
            <person name="Bolund L."/>
            <person name="Kristiansen K."/>
            <person name="Zheng H."/>
            <person name="Li S."/>
            <person name="Zhang X."/>
            <person name="Yang H."/>
            <person name="Wang J."/>
            <person name="Sun R."/>
            <person name="Zhang B."/>
            <person name="Jiang S."/>
            <person name="Wang J."/>
            <person name="Du Y."/>
            <person name="Li S."/>
        </authorList>
    </citation>
    <scope>NUCLEOTIDE SEQUENCE [LARGE SCALE GENOMIC DNA]</scope>
    <source>
        <strain evidence="2">cv. 9930</strain>
    </source>
</reference>
<dbReference type="Gramene" id="KGN50839">
    <property type="protein sequence ID" value="KGN50839"/>
    <property type="gene ID" value="Csa_5G285040"/>
</dbReference>
<dbReference type="AlphaFoldDB" id="A0A0A0KPL1"/>
<evidence type="ECO:0000313" key="2">
    <source>
        <dbReference type="Proteomes" id="UP000029981"/>
    </source>
</evidence>
<accession>A0A0A0KPL1</accession>
<protein>
    <submittedName>
        <fullName evidence="1">Uncharacterized protein</fullName>
    </submittedName>
</protein>
<sequence>MTLDLLSPASHPWTEDSLHQRLAVDLGFNFTSVSLIIPNLDLGFAFTSIRHQERVSYSLILGIHFYQHLITWT</sequence>
<dbReference type="Proteomes" id="UP000029981">
    <property type="component" value="Chromosome 5"/>
</dbReference>
<gene>
    <name evidence="1" type="ORF">Csa_5G285040</name>
</gene>
<reference evidence="1 2" key="4">
    <citation type="journal article" date="2011" name="BMC Genomics">
        <title>RNA-Seq improves annotation of protein-coding genes in the cucumber genome.</title>
        <authorList>
            <person name="Li Z."/>
            <person name="Zhang Z."/>
            <person name="Yan P."/>
            <person name="Huang S."/>
            <person name="Fei Z."/>
            <person name="Lin K."/>
        </authorList>
    </citation>
    <scope>NUCLEOTIDE SEQUENCE [LARGE SCALE GENOMIC DNA]</scope>
    <source>
        <strain evidence="2">cv. 9930</strain>
    </source>
</reference>
<organism evidence="1 2">
    <name type="scientific">Cucumis sativus</name>
    <name type="common">Cucumber</name>
    <dbReference type="NCBI Taxonomy" id="3659"/>
    <lineage>
        <taxon>Eukaryota</taxon>
        <taxon>Viridiplantae</taxon>
        <taxon>Streptophyta</taxon>
        <taxon>Embryophyta</taxon>
        <taxon>Tracheophyta</taxon>
        <taxon>Spermatophyta</taxon>
        <taxon>Magnoliopsida</taxon>
        <taxon>eudicotyledons</taxon>
        <taxon>Gunneridae</taxon>
        <taxon>Pentapetalae</taxon>
        <taxon>rosids</taxon>
        <taxon>fabids</taxon>
        <taxon>Cucurbitales</taxon>
        <taxon>Cucurbitaceae</taxon>
        <taxon>Benincaseae</taxon>
        <taxon>Cucumis</taxon>
    </lineage>
</organism>
<proteinExistence type="predicted"/>